<feature type="compositionally biased region" description="Basic and acidic residues" evidence="1">
    <location>
        <begin position="317"/>
        <end position="328"/>
    </location>
</feature>
<feature type="transmembrane region" description="Helical" evidence="2">
    <location>
        <begin position="24"/>
        <end position="46"/>
    </location>
</feature>
<feature type="region of interest" description="Disordered" evidence="1">
    <location>
        <begin position="339"/>
        <end position="358"/>
    </location>
</feature>
<dbReference type="EMBL" id="KN880472">
    <property type="protein sequence ID" value="KIY70155.1"/>
    <property type="molecule type" value="Genomic_DNA"/>
</dbReference>
<dbReference type="OrthoDB" id="3006559at2759"/>
<feature type="compositionally biased region" description="Acidic residues" evidence="1">
    <location>
        <begin position="342"/>
        <end position="351"/>
    </location>
</feature>
<evidence type="ECO:0000313" key="3">
    <source>
        <dbReference type="EMBL" id="KIY70155.1"/>
    </source>
</evidence>
<evidence type="ECO:0000256" key="2">
    <source>
        <dbReference type="SAM" id="Phobius"/>
    </source>
</evidence>
<feature type="region of interest" description="Disordered" evidence="1">
    <location>
        <begin position="254"/>
        <end position="275"/>
    </location>
</feature>
<feature type="compositionally biased region" description="Low complexity" evidence="1">
    <location>
        <begin position="129"/>
        <end position="143"/>
    </location>
</feature>
<sequence length="416" mass="45124">MPIILPRAAVEGTEDSGTYSNTGVTVAIVIAAIAGVVLIVGAGWWLHARRKARRTQTSKGKYAKHVDLDLEEPWLHDDMKINYPARLSPPPGLYNPYNAHPNSMASLPDSVASRRSDVTLRASPPPSHFMPSSSRTPSPQRSPKTLPPLIIPRRAGSNSAASKAPSKVIVAPSIYAAPSASADTPLDSAVTSATSDSNYSQASALTSRKRTFENSDSSPPPVPAIPAAWKDEAAAHPPVVNGDTTAMPKRKSLIGFAPLPTPPRRNDSGASTIRPLPVIPDDVIRRVEQTPDVDTDLSRAPTAHIAGLLKSRGKRARQMELERSGTKVSRIERANSIRSLDYDSEEGDGSEDDTRSKDSVALMYPRLDMTRTRWEEAKRRKDSEMLEDVPLTAVSPDYVPDPSVAPLFINKRQQVF</sequence>
<proteinExistence type="predicted"/>
<accession>A0A0D7BIU3</accession>
<name>A0A0D7BIU3_9AGAR</name>
<feature type="region of interest" description="Disordered" evidence="1">
    <location>
        <begin position="308"/>
        <end position="328"/>
    </location>
</feature>
<feature type="region of interest" description="Disordered" evidence="1">
    <location>
        <begin position="105"/>
        <end position="164"/>
    </location>
</feature>
<evidence type="ECO:0000313" key="4">
    <source>
        <dbReference type="Proteomes" id="UP000054007"/>
    </source>
</evidence>
<keyword evidence="2" id="KW-1133">Transmembrane helix</keyword>
<evidence type="ECO:0000256" key="1">
    <source>
        <dbReference type="SAM" id="MobiDB-lite"/>
    </source>
</evidence>
<feature type="compositionally biased region" description="Polar residues" evidence="1">
    <location>
        <begin position="189"/>
        <end position="201"/>
    </location>
</feature>
<organism evidence="3 4">
    <name type="scientific">Cylindrobasidium torrendii FP15055 ss-10</name>
    <dbReference type="NCBI Taxonomy" id="1314674"/>
    <lineage>
        <taxon>Eukaryota</taxon>
        <taxon>Fungi</taxon>
        <taxon>Dikarya</taxon>
        <taxon>Basidiomycota</taxon>
        <taxon>Agaricomycotina</taxon>
        <taxon>Agaricomycetes</taxon>
        <taxon>Agaricomycetidae</taxon>
        <taxon>Agaricales</taxon>
        <taxon>Marasmiineae</taxon>
        <taxon>Physalacriaceae</taxon>
        <taxon>Cylindrobasidium</taxon>
    </lineage>
</organism>
<dbReference type="Proteomes" id="UP000054007">
    <property type="component" value="Unassembled WGS sequence"/>
</dbReference>
<protein>
    <submittedName>
        <fullName evidence="3">Uncharacterized protein</fullName>
    </submittedName>
</protein>
<keyword evidence="2" id="KW-0812">Transmembrane</keyword>
<keyword evidence="2" id="KW-0472">Membrane</keyword>
<gene>
    <name evidence="3" type="ORF">CYLTODRAFT_200114</name>
</gene>
<feature type="region of interest" description="Disordered" evidence="1">
    <location>
        <begin position="180"/>
        <end position="201"/>
    </location>
</feature>
<keyword evidence="4" id="KW-1185">Reference proteome</keyword>
<dbReference type="AlphaFoldDB" id="A0A0D7BIU3"/>
<reference evidence="3 4" key="1">
    <citation type="journal article" date="2015" name="Fungal Genet. Biol.">
        <title>Evolution of novel wood decay mechanisms in Agaricales revealed by the genome sequences of Fistulina hepatica and Cylindrobasidium torrendii.</title>
        <authorList>
            <person name="Floudas D."/>
            <person name="Held B.W."/>
            <person name="Riley R."/>
            <person name="Nagy L.G."/>
            <person name="Koehler G."/>
            <person name="Ransdell A.S."/>
            <person name="Younus H."/>
            <person name="Chow J."/>
            <person name="Chiniquy J."/>
            <person name="Lipzen A."/>
            <person name="Tritt A."/>
            <person name="Sun H."/>
            <person name="Haridas S."/>
            <person name="LaButti K."/>
            <person name="Ohm R.A."/>
            <person name="Kues U."/>
            <person name="Blanchette R.A."/>
            <person name="Grigoriev I.V."/>
            <person name="Minto R.E."/>
            <person name="Hibbett D.S."/>
        </authorList>
    </citation>
    <scope>NUCLEOTIDE SEQUENCE [LARGE SCALE GENOMIC DNA]</scope>
    <source>
        <strain evidence="3 4">FP15055 ss-10</strain>
    </source>
</reference>